<gene>
    <name evidence="2" type="ORF">C0V70_02980</name>
</gene>
<dbReference type="InterPro" id="IPR035985">
    <property type="entry name" value="Ubiquitin-activating_enz"/>
</dbReference>
<dbReference type="GO" id="GO:0061504">
    <property type="term" value="P:cyclic threonylcarbamoyladenosine biosynthetic process"/>
    <property type="evidence" value="ECO:0007669"/>
    <property type="project" value="TreeGrafter"/>
</dbReference>
<sequence>MTIDLTPSQVTTDYNQRFGGIARLYGVEGLKNLMRARVLIVGLGGVGSWAAESLARSGVGYITLVDLDDICITNTNRQLPAMSGQYGKLKIHVMRDRIQAINPDCHVHLIEDFFTESTAEAILDAPYDYVIDAIDSLKNKSLLISKCHQRKIPVVITGGAAGKVDPTKVTLADLGSSKNDSLLFRLRKKLRRDFDFPAGTKTSNLKPQKFKMMCVFSPEDAIYPTTDGGTCNIPDPESNLKLDCESGMGSVSHITALFGLMAAGHVVNTIARR</sequence>
<dbReference type="GO" id="GO:0061503">
    <property type="term" value="F:tRNA threonylcarbamoyladenosine dehydratase"/>
    <property type="evidence" value="ECO:0007669"/>
    <property type="project" value="TreeGrafter"/>
</dbReference>
<accession>A0A2K9NNL6</accession>
<evidence type="ECO:0000313" key="2">
    <source>
        <dbReference type="EMBL" id="AUN97087.1"/>
    </source>
</evidence>
<dbReference type="InterPro" id="IPR000594">
    <property type="entry name" value="ThiF_NAD_FAD-bd"/>
</dbReference>
<dbReference type="Gene3D" id="3.40.50.720">
    <property type="entry name" value="NAD(P)-binding Rossmann-like Domain"/>
    <property type="match status" value="1"/>
</dbReference>
<dbReference type="EMBL" id="CP025704">
    <property type="protein sequence ID" value="AUN97087.1"/>
    <property type="molecule type" value="Genomic_DNA"/>
</dbReference>
<dbReference type="KEGG" id="bsto:C0V70_02980"/>
<feature type="domain" description="THIF-type NAD/FAD binding fold" evidence="1">
    <location>
        <begin position="23"/>
        <end position="270"/>
    </location>
</feature>
<dbReference type="Pfam" id="PF00899">
    <property type="entry name" value="ThiF"/>
    <property type="match status" value="1"/>
</dbReference>
<organism evidence="2 3">
    <name type="scientific">Bacteriovorax stolpii</name>
    <name type="common">Bdellovibrio stolpii</name>
    <dbReference type="NCBI Taxonomy" id="960"/>
    <lineage>
        <taxon>Bacteria</taxon>
        <taxon>Pseudomonadati</taxon>
        <taxon>Bdellovibrionota</taxon>
        <taxon>Bacteriovoracia</taxon>
        <taxon>Bacteriovoracales</taxon>
        <taxon>Bacteriovoracaceae</taxon>
        <taxon>Bacteriovorax</taxon>
    </lineage>
</organism>
<dbReference type="RefSeq" id="WP_102242382.1">
    <property type="nucleotide sequence ID" value="NZ_CP025704.1"/>
</dbReference>
<dbReference type="OrthoDB" id="5289449at2"/>
<dbReference type="AlphaFoldDB" id="A0A2K9NNL6"/>
<dbReference type="SUPFAM" id="SSF69572">
    <property type="entry name" value="Activating enzymes of the ubiquitin-like proteins"/>
    <property type="match status" value="1"/>
</dbReference>
<name>A0A2K9NNL6_BACTC</name>
<protein>
    <submittedName>
        <fullName evidence="2">tRNA cyclic N6-threonylcarbamoyladenosine(37) synthase TcdA</fullName>
    </submittedName>
</protein>
<dbReference type="PANTHER" id="PTHR43267">
    <property type="entry name" value="TRNA THREONYLCARBAMOYLADENOSINE DEHYDRATASE"/>
    <property type="match status" value="1"/>
</dbReference>
<dbReference type="CDD" id="cd00755">
    <property type="entry name" value="YgdL_like"/>
    <property type="match status" value="1"/>
</dbReference>
<keyword evidence="3" id="KW-1185">Reference proteome</keyword>
<dbReference type="GO" id="GO:0008641">
    <property type="term" value="F:ubiquitin-like modifier activating enzyme activity"/>
    <property type="evidence" value="ECO:0007669"/>
    <property type="project" value="InterPro"/>
</dbReference>
<reference evidence="2 3" key="1">
    <citation type="submission" date="2018-01" db="EMBL/GenBank/DDBJ databases">
        <title>Complete genome sequence of Bacteriovorax stolpii DSM12778.</title>
        <authorList>
            <person name="Tang B."/>
            <person name="Chang J."/>
        </authorList>
    </citation>
    <scope>NUCLEOTIDE SEQUENCE [LARGE SCALE GENOMIC DNA]</scope>
    <source>
        <strain evidence="2 3">DSM 12778</strain>
    </source>
</reference>
<dbReference type="InterPro" id="IPR045886">
    <property type="entry name" value="ThiF/MoeB/HesA"/>
</dbReference>
<evidence type="ECO:0000259" key="1">
    <source>
        <dbReference type="Pfam" id="PF00899"/>
    </source>
</evidence>
<evidence type="ECO:0000313" key="3">
    <source>
        <dbReference type="Proteomes" id="UP000235584"/>
    </source>
</evidence>
<dbReference type="PANTHER" id="PTHR43267:SF1">
    <property type="entry name" value="TRNA THREONYLCARBAMOYLADENOSINE DEHYDRATASE"/>
    <property type="match status" value="1"/>
</dbReference>
<dbReference type="Proteomes" id="UP000235584">
    <property type="component" value="Chromosome"/>
</dbReference>
<proteinExistence type="predicted"/>